<name>A0A2Z7C306_9LAMI</name>
<evidence type="ECO:0000313" key="2">
    <source>
        <dbReference type="Proteomes" id="UP000250235"/>
    </source>
</evidence>
<dbReference type="EMBL" id="KV001722">
    <property type="protein sequence ID" value="KZV38820.1"/>
    <property type="molecule type" value="Genomic_DNA"/>
</dbReference>
<dbReference type="AlphaFoldDB" id="A0A2Z7C306"/>
<reference evidence="1 2" key="1">
    <citation type="journal article" date="2015" name="Proc. Natl. Acad. Sci. U.S.A.">
        <title>The resurrection genome of Boea hygrometrica: A blueprint for survival of dehydration.</title>
        <authorList>
            <person name="Xiao L."/>
            <person name="Yang G."/>
            <person name="Zhang L."/>
            <person name="Yang X."/>
            <person name="Zhao S."/>
            <person name="Ji Z."/>
            <person name="Zhou Q."/>
            <person name="Hu M."/>
            <person name="Wang Y."/>
            <person name="Chen M."/>
            <person name="Xu Y."/>
            <person name="Jin H."/>
            <person name="Xiao X."/>
            <person name="Hu G."/>
            <person name="Bao F."/>
            <person name="Hu Y."/>
            <person name="Wan P."/>
            <person name="Li L."/>
            <person name="Deng X."/>
            <person name="Kuang T."/>
            <person name="Xiang C."/>
            <person name="Zhu J.K."/>
            <person name="Oliver M.J."/>
            <person name="He Y."/>
        </authorList>
    </citation>
    <scope>NUCLEOTIDE SEQUENCE [LARGE SCALE GENOMIC DNA]</scope>
    <source>
        <strain evidence="2">cv. XS01</strain>
    </source>
</reference>
<dbReference type="Proteomes" id="UP000250235">
    <property type="component" value="Unassembled WGS sequence"/>
</dbReference>
<keyword evidence="2" id="KW-1185">Reference proteome</keyword>
<organism evidence="1 2">
    <name type="scientific">Dorcoceras hygrometricum</name>
    <dbReference type="NCBI Taxonomy" id="472368"/>
    <lineage>
        <taxon>Eukaryota</taxon>
        <taxon>Viridiplantae</taxon>
        <taxon>Streptophyta</taxon>
        <taxon>Embryophyta</taxon>
        <taxon>Tracheophyta</taxon>
        <taxon>Spermatophyta</taxon>
        <taxon>Magnoliopsida</taxon>
        <taxon>eudicotyledons</taxon>
        <taxon>Gunneridae</taxon>
        <taxon>Pentapetalae</taxon>
        <taxon>asterids</taxon>
        <taxon>lamiids</taxon>
        <taxon>Lamiales</taxon>
        <taxon>Gesneriaceae</taxon>
        <taxon>Didymocarpoideae</taxon>
        <taxon>Trichosporeae</taxon>
        <taxon>Loxocarpinae</taxon>
        <taxon>Dorcoceras</taxon>
    </lineage>
</organism>
<evidence type="ECO:0000313" key="1">
    <source>
        <dbReference type="EMBL" id="KZV38820.1"/>
    </source>
</evidence>
<sequence>MSQSSITLRCRKQKIEDMIRLQFSCGLVYIYMYRDLNIGHFEFYDCAVEKSIGVALRNLDNAKNWSDVSRVFSVEDRIGSNVFGFPWAVHS</sequence>
<protein>
    <submittedName>
        <fullName evidence="1">Uncharacterized protein</fullName>
    </submittedName>
</protein>
<proteinExistence type="predicted"/>
<gene>
    <name evidence="1" type="ORF">F511_21822</name>
</gene>
<accession>A0A2Z7C306</accession>